<dbReference type="PANTHER" id="PTHR34599">
    <property type="entry name" value="PEROXIDASE-RELATED"/>
    <property type="match status" value="1"/>
</dbReference>
<dbReference type="InterPro" id="IPR049283">
    <property type="entry name" value="DUF6851"/>
</dbReference>
<gene>
    <name evidence="2" type="ORF">METZ01_LOCUS113951</name>
</gene>
<protein>
    <recommendedName>
        <fullName evidence="1">DUF6851 domain-containing protein</fullName>
    </recommendedName>
</protein>
<proteinExistence type="predicted"/>
<dbReference type="EMBL" id="UINC01014301">
    <property type="protein sequence ID" value="SVA61097.1"/>
    <property type="molecule type" value="Genomic_DNA"/>
</dbReference>
<dbReference type="AlphaFoldDB" id="A0A381XA80"/>
<dbReference type="Pfam" id="PF21167">
    <property type="entry name" value="DUF6851"/>
    <property type="match status" value="1"/>
</dbReference>
<organism evidence="2">
    <name type="scientific">marine metagenome</name>
    <dbReference type="NCBI Taxonomy" id="408172"/>
    <lineage>
        <taxon>unclassified sequences</taxon>
        <taxon>metagenomes</taxon>
        <taxon>ecological metagenomes</taxon>
    </lineage>
</organism>
<dbReference type="GO" id="GO:0004601">
    <property type="term" value="F:peroxidase activity"/>
    <property type="evidence" value="ECO:0007669"/>
    <property type="project" value="InterPro"/>
</dbReference>
<dbReference type="CDD" id="cd03398">
    <property type="entry name" value="PAP2_haloperoxidase"/>
    <property type="match status" value="1"/>
</dbReference>
<dbReference type="Gene3D" id="1.10.606.10">
    <property type="entry name" value="Vanadium-containing Chloroperoxidase, domain 2"/>
    <property type="match status" value="1"/>
</dbReference>
<sequence>VIKIIRLQVFLATALSCHQLSAASIARIWNEQNLAAIRLDFPNPPVHARNLFHTSVAMWDAWAAYGTNAIGYLHNETATAVDVTAARHEAISYAAYRVLAHRYALSVNASNTLAALETQLTSLGYDPNNTTTSGMSPAALGNRVATTVLNFAASDRSNETIFYNDPSYAPINNPLILALPGTVLDNINHWQPLAFDEAFTQNGLVTSKIQIFIGSHWGAVRPFTLELGTNESISLDPGMPPQLGGIADADYKSGVVSVIQHSALLDPASGNMTDISPASRGNNTLGHNDGTGHTVNPATGLPYNAQIVPHGDYGRVVAEFWADGPDSETPPGHWNNLANDVADHPSFQRRIGGTGPILNELEWDVKMYFALNGAVHDAAIAAWGCKRKYDYIRPISSIRYMGAVGQSSDTNSPGFHTNGLPLIAGSIEMVTSQTAAIGQKHSGLVPGRMAIFAWGGEPLNPETEFTGTKWIHADTWLPYQRDTFVTPSFAGYISAHSAFSRAAAEVLTRMTGNPFFPGGMGTFHATRNEYLEFEEGPSVDITLQWATYYDAADEAGISRLYGGIHFPVDDNPGRIMGSTCGIQAWKCARKYFDGSIANDEVNATIELDAFNNCTIGWNSLPSFSYKVEASVDLNNFSPLSGGQQGHEYTNSFNLSMPGAEKLFFRVTKTVAKN</sequence>
<dbReference type="InterPro" id="IPR052559">
    <property type="entry name" value="V-haloperoxidase"/>
</dbReference>
<evidence type="ECO:0000313" key="2">
    <source>
        <dbReference type="EMBL" id="SVA61097.1"/>
    </source>
</evidence>
<dbReference type="InterPro" id="IPR016119">
    <property type="entry name" value="Br/Cl_peroxidase_C"/>
</dbReference>
<reference evidence="2" key="1">
    <citation type="submission" date="2018-05" db="EMBL/GenBank/DDBJ databases">
        <authorList>
            <person name="Lanie J.A."/>
            <person name="Ng W.-L."/>
            <person name="Kazmierczak K.M."/>
            <person name="Andrzejewski T.M."/>
            <person name="Davidsen T.M."/>
            <person name="Wayne K.J."/>
            <person name="Tettelin H."/>
            <person name="Glass J.I."/>
            <person name="Rusch D."/>
            <person name="Podicherti R."/>
            <person name="Tsui H.-C.T."/>
            <person name="Winkler M.E."/>
        </authorList>
    </citation>
    <scope>NUCLEOTIDE SEQUENCE</scope>
</reference>
<feature type="domain" description="DUF6851" evidence="1">
    <location>
        <begin position="55"/>
        <end position="161"/>
    </location>
</feature>
<dbReference type="SUPFAM" id="SSF48317">
    <property type="entry name" value="Acid phosphatase/Vanadium-dependent haloperoxidase"/>
    <property type="match status" value="1"/>
</dbReference>
<feature type="non-terminal residue" evidence="2">
    <location>
        <position position="1"/>
    </location>
</feature>
<dbReference type="PANTHER" id="PTHR34599:SF2">
    <property type="entry name" value="TRAF-TYPE DOMAIN-CONTAINING PROTEIN"/>
    <property type="match status" value="1"/>
</dbReference>
<evidence type="ECO:0000259" key="1">
    <source>
        <dbReference type="Pfam" id="PF21167"/>
    </source>
</evidence>
<accession>A0A381XA80</accession>
<dbReference type="InterPro" id="IPR036938">
    <property type="entry name" value="PAP2/HPO_sf"/>
</dbReference>
<name>A0A381XA80_9ZZZZ</name>